<feature type="transmembrane region" description="Helical" evidence="6">
    <location>
        <begin position="97"/>
        <end position="122"/>
    </location>
</feature>
<dbReference type="Gene3D" id="1.20.1740.10">
    <property type="entry name" value="Amino acid/polyamine transporter I"/>
    <property type="match status" value="1"/>
</dbReference>
<feature type="transmembrane region" description="Helical" evidence="6">
    <location>
        <begin position="341"/>
        <end position="366"/>
    </location>
</feature>
<feature type="transmembrane region" description="Helical" evidence="6">
    <location>
        <begin position="286"/>
        <end position="310"/>
    </location>
</feature>
<dbReference type="eggNOG" id="arCOG03463">
    <property type="taxonomic scope" value="Archaea"/>
</dbReference>
<dbReference type="Proteomes" id="UP000006903">
    <property type="component" value="Chromosome"/>
</dbReference>
<evidence type="ECO:0000256" key="5">
    <source>
        <dbReference type="ARBA" id="ARBA00023136"/>
    </source>
</evidence>
<feature type="transmembrane region" description="Helical" evidence="6">
    <location>
        <begin position="154"/>
        <end position="174"/>
    </location>
</feature>
<comment type="subcellular location">
    <subcellularLocation>
        <location evidence="1">Cell membrane</location>
        <topology evidence="1">Multi-pass membrane protein</topology>
    </subcellularLocation>
</comment>
<keyword evidence="5 6" id="KW-0472">Membrane</keyword>
<dbReference type="InterPro" id="IPR050367">
    <property type="entry name" value="APC_superfamily"/>
</dbReference>
<evidence type="ECO:0000256" key="3">
    <source>
        <dbReference type="ARBA" id="ARBA00022692"/>
    </source>
</evidence>
<accession>B8D4P1</accession>
<sequence length="541" mass="59786">MSDEESSFTVFRAYLLRREFTWFDIFLWVIANPLASGLLYYSVSATGSPGFYGGVVPYAFLLAGLMFIPIVLSFMITASSLPRSASPYILVSRTFGALPGFLSIALYLFLSGGLLTIGFLAYSSTGILSDGFIMSGYITNNSYLTTLGESLKSVLFTVIIAFIMITFLFVATIFGRRVIKILLYVSVVIPLVLYIAILVSLYPFSSRVFINNWNTLFNDSYGKIISIAQYGGVVNGVVVNALKPVSEWNATLALLGVAVYAYLGLENASFIAGEVKDPVNSYLKGYITGFTTLIALYTVTPVIITLIAGYDFLSAYSYLYHYYPGVLKIIMGTNTPPSPSLVTIISVYTGNTYTSLIFTAVAYLFYFDTMLTIWNSGIRVLLALSQDHLMPRFLARISHRTGVPHYSNLFIYVLSTLILLSTIFIKSNLQLELSFLKMINLGYSIFLVFIGLSLISVPLFSEKLYNRFTYRSGGLLYIVGYTSSTIGFGLALTVGANTSPTDILVTTSLFGAILLLFIAVTIYMKHRGVRYEEVFSRIPPM</sequence>
<dbReference type="RefSeq" id="WP_012608413.1">
    <property type="nucleotide sequence ID" value="NC_011766.1"/>
</dbReference>
<dbReference type="HOGENOM" id="CLU_034270_0_0_2"/>
<reference evidence="7 8" key="1">
    <citation type="journal article" date="2009" name="J. Bacteriol.">
        <title>Complete genome sequence of the anaerobic, protein-degrading hyperthermophilic crenarchaeon Desulfurococcus kamchatkensis.</title>
        <authorList>
            <person name="Ravin N.V."/>
            <person name="Mardanov A.V."/>
            <person name="Beletsky A.V."/>
            <person name="Kublanov I.V."/>
            <person name="Kolganova T.V."/>
            <person name="Lebedinsky A.V."/>
            <person name="Chernyh N.A."/>
            <person name="Bonch-Osmolovskaya E.A."/>
            <person name="Skryabin K.G."/>
        </authorList>
    </citation>
    <scope>NUCLEOTIDE SEQUENCE [LARGE SCALE GENOMIC DNA]</scope>
    <source>
        <strain evidence="8">DSM 18924 / JCM 16383 / VKM B-2413 / 1221n</strain>
    </source>
</reference>
<dbReference type="PIRSF" id="PIRSF006060">
    <property type="entry name" value="AA_transporter"/>
    <property type="match status" value="1"/>
</dbReference>
<dbReference type="KEGG" id="dka:DKAM_0746"/>
<evidence type="ECO:0000256" key="6">
    <source>
        <dbReference type="SAM" id="Phobius"/>
    </source>
</evidence>
<dbReference type="GeneID" id="7170913"/>
<gene>
    <name evidence="7" type="ordered locus">DKAM_0746</name>
</gene>
<keyword evidence="3 6" id="KW-0812">Transmembrane</keyword>
<feature type="transmembrane region" description="Helical" evidence="6">
    <location>
        <begin position="181"/>
        <end position="204"/>
    </location>
</feature>
<feature type="transmembrane region" description="Helical" evidence="6">
    <location>
        <begin position="21"/>
        <end position="43"/>
    </location>
</feature>
<name>B8D4P1_DESA1</name>
<feature type="transmembrane region" description="Helical" evidence="6">
    <location>
        <begin position="503"/>
        <end position="523"/>
    </location>
</feature>
<dbReference type="PANTHER" id="PTHR42770">
    <property type="entry name" value="AMINO ACID TRANSPORTER-RELATED"/>
    <property type="match status" value="1"/>
</dbReference>
<dbReference type="AlphaFoldDB" id="B8D4P1"/>
<protein>
    <submittedName>
        <fullName evidence="7">Amino acid transporter, putative</fullName>
    </submittedName>
</protein>
<evidence type="ECO:0000313" key="8">
    <source>
        <dbReference type="Proteomes" id="UP000006903"/>
    </source>
</evidence>
<dbReference type="GO" id="GO:0005886">
    <property type="term" value="C:plasma membrane"/>
    <property type="evidence" value="ECO:0007669"/>
    <property type="project" value="UniProtKB-SubCell"/>
</dbReference>
<dbReference type="Pfam" id="PF13520">
    <property type="entry name" value="AA_permease_2"/>
    <property type="match status" value="1"/>
</dbReference>
<feature type="transmembrane region" description="Helical" evidence="6">
    <location>
        <begin position="55"/>
        <end position="76"/>
    </location>
</feature>
<dbReference type="EMBL" id="CP001140">
    <property type="protein sequence ID" value="ACL11072.1"/>
    <property type="molecule type" value="Genomic_DNA"/>
</dbReference>
<keyword evidence="2" id="KW-1003">Cell membrane</keyword>
<dbReference type="InterPro" id="IPR002293">
    <property type="entry name" value="AA/rel_permease1"/>
</dbReference>
<dbReference type="PANTHER" id="PTHR42770:SF7">
    <property type="entry name" value="MEMBRANE PROTEIN"/>
    <property type="match status" value="1"/>
</dbReference>
<feature type="transmembrane region" description="Helical" evidence="6">
    <location>
        <begin position="248"/>
        <end position="265"/>
    </location>
</feature>
<feature type="transmembrane region" description="Helical" evidence="6">
    <location>
        <begin position="473"/>
        <end position="497"/>
    </location>
</feature>
<proteinExistence type="predicted"/>
<evidence type="ECO:0000313" key="7">
    <source>
        <dbReference type="EMBL" id="ACL11072.1"/>
    </source>
</evidence>
<feature type="transmembrane region" description="Helical" evidence="6">
    <location>
        <begin position="441"/>
        <end position="461"/>
    </location>
</feature>
<feature type="transmembrane region" description="Helical" evidence="6">
    <location>
        <begin position="409"/>
        <end position="429"/>
    </location>
</feature>
<evidence type="ECO:0000256" key="4">
    <source>
        <dbReference type="ARBA" id="ARBA00022989"/>
    </source>
</evidence>
<keyword evidence="4 6" id="KW-1133">Transmembrane helix</keyword>
<organism evidence="7 8">
    <name type="scientific">Desulfurococcus amylolyticus (strain DSM 18924 / JCM 16383 / VKM B-2413 / 1221n)</name>
    <name type="common">Desulfurococcus kamchatkensis</name>
    <dbReference type="NCBI Taxonomy" id="490899"/>
    <lineage>
        <taxon>Archaea</taxon>
        <taxon>Thermoproteota</taxon>
        <taxon>Thermoprotei</taxon>
        <taxon>Desulfurococcales</taxon>
        <taxon>Desulfurococcaceae</taxon>
        <taxon>Desulfurococcus</taxon>
    </lineage>
</organism>
<evidence type="ECO:0000256" key="1">
    <source>
        <dbReference type="ARBA" id="ARBA00004651"/>
    </source>
</evidence>
<evidence type="ECO:0000256" key="2">
    <source>
        <dbReference type="ARBA" id="ARBA00022475"/>
    </source>
</evidence>
<dbReference type="GO" id="GO:0022857">
    <property type="term" value="F:transmembrane transporter activity"/>
    <property type="evidence" value="ECO:0007669"/>
    <property type="project" value="InterPro"/>
</dbReference>